<gene>
    <name evidence="2" type="ORF">HYFRA_00004769</name>
</gene>
<dbReference type="EMBL" id="CAJVRL010000002">
    <property type="protein sequence ID" value="CAG8949147.1"/>
    <property type="molecule type" value="Genomic_DNA"/>
</dbReference>
<evidence type="ECO:0000256" key="1">
    <source>
        <dbReference type="SAM" id="MobiDB-lite"/>
    </source>
</evidence>
<feature type="region of interest" description="Disordered" evidence="1">
    <location>
        <begin position="1"/>
        <end position="56"/>
    </location>
</feature>
<feature type="compositionally biased region" description="Low complexity" evidence="1">
    <location>
        <begin position="45"/>
        <end position="56"/>
    </location>
</feature>
<accession>A0A9N9PP73</accession>
<organism evidence="2 3">
    <name type="scientific">Hymenoscyphus fraxineus</name>
    <dbReference type="NCBI Taxonomy" id="746836"/>
    <lineage>
        <taxon>Eukaryota</taxon>
        <taxon>Fungi</taxon>
        <taxon>Dikarya</taxon>
        <taxon>Ascomycota</taxon>
        <taxon>Pezizomycotina</taxon>
        <taxon>Leotiomycetes</taxon>
        <taxon>Helotiales</taxon>
        <taxon>Helotiaceae</taxon>
        <taxon>Hymenoscyphus</taxon>
    </lineage>
</organism>
<protein>
    <submittedName>
        <fullName evidence="2">Uncharacterized protein</fullName>
    </submittedName>
</protein>
<evidence type="ECO:0000313" key="3">
    <source>
        <dbReference type="Proteomes" id="UP000696280"/>
    </source>
</evidence>
<proteinExistence type="predicted"/>
<comment type="caution">
    <text evidence="2">The sequence shown here is derived from an EMBL/GenBank/DDBJ whole genome shotgun (WGS) entry which is preliminary data.</text>
</comment>
<reference evidence="2" key="1">
    <citation type="submission" date="2021-07" db="EMBL/GenBank/DDBJ databases">
        <authorList>
            <person name="Durling M."/>
        </authorList>
    </citation>
    <scope>NUCLEOTIDE SEQUENCE</scope>
</reference>
<sequence>MPQARKFHATSTNIPPERERAPTPLLPVPKVRAQLPPPAPKKQKWPTPTSTLTPTPTSIIVTRPKLAYLPFLPPSTPSFAPSHPSHAFYTIPNSSSSSSSLTYAPTHPLGKYKLAFTLFSSHIACPRPPPRTFQPTTHEPYWPASHASESQTGISIPFTITSGKELLVRTLFSLPVFGSFPHDLIPND</sequence>
<dbReference type="AlphaFoldDB" id="A0A9N9PP73"/>
<evidence type="ECO:0000313" key="2">
    <source>
        <dbReference type="EMBL" id="CAG8949147.1"/>
    </source>
</evidence>
<name>A0A9N9PP73_9HELO</name>
<keyword evidence="3" id="KW-1185">Reference proteome</keyword>
<dbReference type="Proteomes" id="UP000696280">
    <property type="component" value="Unassembled WGS sequence"/>
</dbReference>